<dbReference type="NCBIfam" id="TIGR00224">
    <property type="entry name" value="pckA"/>
    <property type="match status" value="1"/>
</dbReference>
<dbReference type="EC" id="4.1.1.49" evidence="3 13"/>
<dbReference type="Gene3D" id="3.90.228.20">
    <property type="match status" value="1"/>
</dbReference>
<dbReference type="InterPro" id="IPR001272">
    <property type="entry name" value="PEP_carboxykinase_ATP"/>
</dbReference>
<feature type="binding site" evidence="13">
    <location>
        <position position="332"/>
    </location>
    <ligand>
        <name>substrate</name>
    </ligand>
</feature>
<evidence type="ECO:0000256" key="12">
    <source>
        <dbReference type="ARBA" id="ARBA00047371"/>
    </source>
</evidence>
<dbReference type="CDD" id="cd00484">
    <property type="entry name" value="PEPCK_ATP"/>
    <property type="match status" value="1"/>
</dbReference>
<dbReference type="GO" id="GO:0004612">
    <property type="term" value="F:phosphoenolpyruvate carboxykinase (ATP) activity"/>
    <property type="evidence" value="ECO:0007669"/>
    <property type="project" value="UniProtKB-UniRule"/>
</dbReference>
<reference evidence="15 17" key="2">
    <citation type="submission" date="2018-11" db="EMBL/GenBank/DDBJ databases">
        <title>Genome sequences of Brenneria nigrifluens and Brenneria rubrifaciens.</title>
        <authorList>
            <person name="Poret-Peterson A.T."/>
            <person name="McClean A.E."/>
            <person name="Kluepfel D.A."/>
        </authorList>
    </citation>
    <scope>NUCLEOTIDE SEQUENCE [LARGE SCALE GENOMIC DNA]</scope>
    <source>
        <strain evidence="15 17">ATCC 13028</strain>
    </source>
</reference>
<evidence type="ECO:0000256" key="2">
    <source>
        <dbReference type="ARBA" id="ARBA00006052"/>
    </source>
</evidence>
<feature type="binding site" evidence="13">
    <location>
        <position position="268"/>
    </location>
    <ligand>
        <name>Mn(2+)</name>
        <dbReference type="ChEBI" id="CHEBI:29035"/>
    </ligand>
</feature>
<dbReference type="PANTHER" id="PTHR30031">
    <property type="entry name" value="PHOSPHOENOLPYRUVATE CARBOXYKINASE ATP"/>
    <property type="match status" value="1"/>
</dbReference>
<dbReference type="EMBL" id="CP034036">
    <property type="protein sequence ID" value="QCR03084.1"/>
    <property type="molecule type" value="Genomic_DNA"/>
</dbReference>
<dbReference type="PIRSF" id="PIRSF006294">
    <property type="entry name" value="PEP_crbxkin"/>
    <property type="match status" value="1"/>
</dbReference>
<evidence type="ECO:0000313" key="17">
    <source>
        <dbReference type="Proteomes" id="UP000303847"/>
    </source>
</evidence>
<evidence type="ECO:0000256" key="11">
    <source>
        <dbReference type="ARBA" id="ARBA00023239"/>
    </source>
</evidence>
<dbReference type="OrthoDB" id="9806325at2"/>
<evidence type="ECO:0000313" key="16">
    <source>
        <dbReference type="Proteomes" id="UP000295985"/>
    </source>
</evidence>
<feature type="binding site" evidence="13">
    <location>
        <begin position="247"/>
        <end position="255"/>
    </location>
    <ligand>
        <name>ATP</name>
        <dbReference type="ChEBI" id="CHEBI:30616"/>
    </ligand>
</feature>
<accession>A0A2U1UTI5</accession>
<dbReference type="GO" id="GO:0016301">
    <property type="term" value="F:kinase activity"/>
    <property type="evidence" value="ECO:0007669"/>
    <property type="project" value="UniProtKB-KW"/>
</dbReference>
<keyword evidence="14" id="KW-0670">Pyruvate</keyword>
<dbReference type="NCBIfam" id="NF006821">
    <property type="entry name" value="PRK09344.1-3"/>
    <property type="match status" value="1"/>
</dbReference>
<evidence type="ECO:0000256" key="9">
    <source>
        <dbReference type="ARBA" id="ARBA00022840"/>
    </source>
</evidence>
<dbReference type="Gene3D" id="3.40.449.10">
    <property type="entry name" value="Phosphoenolpyruvate Carboxykinase, domain 1"/>
    <property type="match status" value="1"/>
</dbReference>
<feature type="binding site" evidence="13">
    <location>
        <position position="231"/>
    </location>
    <ligand>
        <name>ATP</name>
        <dbReference type="ChEBI" id="CHEBI:30616"/>
    </ligand>
</feature>
<protein>
    <recommendedName>
        <fullName evidence="3 13">Phosphoenolpyruvate carboxykinase (ATP)</fullName>
        <shortName evidence="13">PCK</shortName>
        <shortName evidence="13">PEP carboxykinase</shortName>
        <shortName evidence="13">PEPCK</shortName>
        <ecNumber evidence="3 13">4.1.1.49</ecNumber>
    </recommendedName>
</protein>
<evidence type="ECO:0000256" key="13">
    <source>
        <dbReference type="HAMAP-Rule" id="MF_00453"/>
    </source>
</evidence>
<feature type="binding site" evidence="13">
    <location>
        <begin position="448"/>
        <end position="449"/>
    </location>
    <ligand>
        <name>ATP</name>
        <dbReference type="ChEBI" id="CHEBI:30616"/>
    </ligand>
</feature>
<dbReference type="InterPro" id="IPR013035">
    <property type="entry name" value="PEP_carboxykinase_C"/>
</dbReference>
<dbReference type="GO" id="GO:0005829">
    <property type="term" value="C:cytosol"/>
    <property type="evidence" value="ECO:0007669"/>
    <property type="project" value="TreeGrafter"/>
</dbReference>
<dbReference type="SUPFAM" id="SSF53795">
    <property type="entry name" value="PEP carboxykinase-like"/>
    <property type="match status" value="1"/>
</dbReference>
<dbReference type="Pfam" id="PF01293">
    <property type="entry name" value="PEPCK_ATP"/>
    <property type="match status" value="1"/>
</dbReference>
<feature type="binding site" evidence="13">
    <location>
        <position position="212"/>
    </location>
    <ligand>
        <name>Mn(2+)</name>
        <dbReference type="ChEBI" id="CHEBI:29035"/>
    </ligand>
</feature>
<comment type="pathway">
    <text evidence="1 13">Carbohydrate biosynthesis; gluconeogenesis.</text>
</comment>
<comment type="cofactor">
    <cofactor evidence="13">
        <name>Mn(2+)</name>
        <dbReference type="ChEBI" id="CHEBI:29035"/>
    </cofactor>
    <text evidence="13">Binds 1 Mn(2+) ion per subunit.</text>
</comment>
<dbReference type="SUPFAM" id="SSF68923">
    <property type="entry name" value="PEP carboxykinase N-terminal domain"/>
    <property type="match status" value="1"/>
</dbReference>
<dbReference type="PROSITE" id="PS00532">
    <property type="entry name" value="PEPCK_ATP"/>
    <property type="match status" value="1"/>
</dbReference>
<evidence type="ECO:0000256" key="3">
    <source>
        <dbReference type="ARBA" id="ARBA00012363"/>
    </source>
</evidence>
<feature type="binding site" evidence="13">
    <location>
        <position position="454"/>
    </location>
    <ligand>
        <name>ATP</name>
        <dbReference type="ChEBI" id="CHEBI:30616"/>
    </ligand>
</feature>
<evidence type="ECO:0000256" key="1">
    <source>
        <dbReference type="ARBA" id="ARBA00004742"/>
    </source>
</evidence>
<evidence type="ECO:0000313" key="14">
    <source>
        <dbReference type="EMBL" id="PWC24921.1"/>
    </source>
</evidence>
<dbReference type="UniPathway" id="UPA00138"/>
<gene>
    <name evidence="13 14" type="primary">pckA</name>
    <name evidence="14" type="ORF">DDT54_06410</name>
    <name evidence="15" type="ORF">EH206_01940</name>
</gene>
<dbReference type="AlphaFoldDB" id="A0A2U1UTI5"/>
<keyword evidence="6 13" id="KW-0479">Metal-binding</keyword>
<comment type="similarity">
    <text evidence="2 13">Belongs to the phosphoenolpyruvate carboxykinase (ATP) family.</text>
</comment>
<keyword evidence="11 13" id="KW-0456">Lyase</keyword>
<comment type="catalytic activity">
    <reaction evidence="12 13">
        <text>oxaloacetate + ATP = phosphoenolpyruvate + ADP + CO2</text>
        <dbReference type="Rhea" id="RHEA:18617"/>
        <dbReference type="ChEBI" id="CHEBI:16452"/>
        <dbReference type="ChEBI" id="CHEBI:16526"/>
        <dbReference type="ChEBI" id="CHEBI:30616"/>
        <dbReference type="ChEBI" id="CHEBI:58702"/>
        <dbReference type="ChEBI" id="CHEBI:456216"/>
        <dbReference type="EC" id="4.1.1.49"/>
    </reaction>
</comment>
<dbReference type="NCBIfam" id="NF006820">
    <property type="entry name" value="PRK09344.1-2"/>
    <property type="match status" value="1"/>
</dbReference>
<sequence length="539" mass="59437">MPIKGVSPQALAAYGIQNVRDIVYNPSYELLFEEEISPTLQGYERGIETNLGAVAVDTGIFTGRSPKDKYIVRDDVTRDTVWWSDQGNGKNDNHPLSQEIWTHLKQLVTTQLSAKRVFIVDAFCGANPDSRLKVRFITEVAWQAHFVKNMFIRPSDKELQDFEPDFIVMNGAKCTNPQWREQGLNSENFVAFNLTERIQLIGGTWYGGEMKKGMFSIMNYLLPLKGIASMHCSANVGEDGDVAVFFGLSGTGKTTLSTDPKRQLIGDDEHGWDDDGVFNFEGGCYAKTIKLSKEAEPDIYGAIKRDALLENVTVLADGSIDFNDGSKTENTRVSYPIYHIHNIVKPVSKAGHATKVIFLTADAFGVLPPVSRLTSDQTQYHFLSGFTAKLAGTERGITEPTPTFSACFGAAFLSLHPTQYAEVLVKRMQAAGAQAYLVNTGWNGTGKRISIKDTRGIIDAILNGSIDDAETQTLPIFDLEIPRSLPGVDPAILDPRDTYADRAQWQEKAEDLARRFIANFDKYTDAPAGAALVKAGPKL</sequence>
<keyword evidence="17" id="KW-1185">Reference proteome</keyword>
<organism evidence="14 16">
    <name type="scientific">Brenneria nigrifluens DSM 30175 = ATCC 13028</name>
    <dbReference type="NCBI Taxonomy" id="1121120"/>
    <lineage>
        <taxon>Bacteria</taxon>
        <taxon>Pseudomonadati</taxon>
        <taxon>Pseudomonadota</taxon>
        <taxon>Gammaproteobacteria</taxon>
        <taxon>Enterobacterales</taxon>
        <taxon>Pectobacteriaceae</taxon>
        <taxon>Brenneria</taxon>
    </lineage>
</organism>
<comment type="subunit">
    <text evidence="13">Monomer.</text>
</comment>
<dbReference type="GO" id="GO:0005524">
    <property type="term" value="F:ATP binding"/>
    <property type="evidence" value="ECO:0007669"/>
    <property type="project" value="UniProtKB-UniRule"/>
</dbReference>
<evidence type="ECO:0000256" key="8">
    <source>
        <dbReference type="ARBA" id="ARBA00022793"/>
    </source>
</evidence>
<dbReference type="InterPro" id="IPR015994">
    <property type="entry name" value="PEPCK_ATP_CS"/>
</dbReference>
<keyword evidence="8 13" id="KW-0210">Decarboxylase</keyword>
<keyword evidence="14" id="KW-0808">Transferase</keyword>
<dbReference type="RefSeq" id="WP_009111149.1">
    <property type="nucleotide sequence ID" value="NZ_CP034036.1"/>
</dbReference>
<feature type="binding site" evidence="13">
    <location>
        <position position="206"/>
    </location>
    <ligand>
        <name>substrate</name>
    </ligand>
</feature>
<keyword evidence="7 13" id="KW-0547">Nucleotide-binding</keyword>
<reference evidence="14 16" key="1">
    <citation type="submission" date="2018-04" db="EMBL/GenBank/DDBJ databases">
        <title>Brenneria corticis sp.nov.</title>
        <authorList>
            <person name="Li Y."/>
        </authorList>
    </citation>
    <scope>NUCLEOTIDE SEQUENCE [LARGE SCALE GENOMIC DNA]</scope>
    <source>
        <strain evidence="14 16">LMG 2694</strain>
    </source>
</reference>
<keyword evidence="4 13" id="KW-0312">Gluconeogenesis</keyword>
<feature type="binding site" evidence="13">
    <location>
        <position position="212"/>
    </location>
    <ligand>
        <name>ATP</name>
        <dbReference type="ChEBI" id="CHEBI:30616"/>
    </ligand>
</feature>
<dbReference type="HAMAP" id="MF_00453">
    <property type="entry name" value="PEPCK_ATP"/>
    <property type="match status" value="1"/>
</dbReference>
<dbReference type="InterPro" id="IPR008210">
    <property type="entry name" value="PEP_carboxykinase_N"/>
</dbReference>
<feature type="binding site" evidence="13">
    <location>
        <position position="64"/>
    </location>
    <ligand>
        <name>substrate</name>
    </ligand>
</feature>
<feature type="binding site" evidence="13">
    <location>
        <position position="231"/>
    </location>
    <ligand>
        <name>Mn(2+)</name>
        <dbReference type="ChEBI" id="CHEBI:29035"/>
    </ligand>
</feature>
<feature type="binding site" evidence="13">
    <location>
        <position position="296"/>
    </location>
    <ligand>
        <name>ATP</name>
        <dbReference type="ChEBI" id="CHEBI:30616"/>
    </ligand>
</feature>
<feature type="binding site" evidence="13">
    <location>
        <position position="332"/>
    </location>
    <ligand>
        <name>ATP</name>
        <dbReference type="ChEBI" id="CHEBI:30616"/>
    </ligand>
</feature>
<proteinExistence type="inferred from homology"/>
<dbReference type="EMBL" id="QDKK01000006">
    <property type="protein sequence ID" value="PWC24921.1"/>
    <property type="molecule type" value="Genomic_DNA"/>
</dbReference>
<keyword evidence="14" id="KW-0418">Kinase</keyword>
<feature type="binding site" evidence="13">
    <location>
        <position position="212"/>
    </location>
    <ligand>
        <name>substrate</name>
    </ligand>
</feature>
<dbReference type="Proteomes" id="UP000295985">
    <property type="component" value="Unassembled WGS sequence"/>
</dbReference>
<evidence type="ECO:0000256" key="7">
    <source>
        <dbReference type="ARBA" id="ARBA00022741"/>
    </source>
</evidence>
<dbReference type="Gene3D" id="2.170.8.10">
    <property type="entry name" value="Phosphoenolpyruvate Carboxykinase, domain 2"/>
    <property type="match status" value="1"/>
</dbReference>
<dbReference type="GO" id="GO:0006094">
    <property type="term" value="P:gluconeogenesis"/>
    <property type="evidence" value="ECO:0007669"/>
    <property type="project" value="UniProtKB-UniRule"/>
</dbReference>
<keyword evidence="5 13" id="KW-0963">Cytoplasm</keyword>
<evidence type="ECO:0000313" key="15">
    <source>
        <dbReference type="EMBL" id="QCR03084.1"/>
    </source>
</evidence>
<dbReference type="GO" id="GO:0046872">
    <property type="term" value="F:metal ion binding"/>
    <property type="evidence" value="ECO:0007669"/>
    <property type="project" value="UniProtKB-KW"/>
</dbReference>
<keyword evidence="9 13" id="KW-0067">ATP-binding</keyword>
<name>A0A2U1UTI5_9GAMM</name>
<evidence type="ECO:0000256" key="6">
    <source>
        <dbReference type="ARBA" id="ARBA00022723"/>
    </source>
</evidence>
<dbReference type="PANTHER" id="PTHR30031:SF0">
    <property type="entry name" value="PHOSPHOENOLPYRUVATE CARBOXYKINASE (ATP)"/>
    <property type="match status" value="1"/>
</dbReference>
<evidence type="ECO:0000256" key="5">
    <source>
        <dbReference type="ARBA" id="ARBA00022490"/>
    </source>
</evidence>
<comment type="function">
    <text evidence="13">Involved in the gluconeogenesis. Catalyzes the conversion of oxaloacetate (OAA) to phosphoenolpyruvate (PEP) through direct phosphoryl transfer between the nucleoside triphosphate and OAA.</text>
</comment>
<keyword evidence="10 13" id="KW-0464">Manganese</keyword>
<dbReference type="FunFam" id="3.40.449.10:FF:000001">
    <property type="entry name" value="Phosphoenolpyruvate carboxykinase (ATP)"/>
    <property type="match status" value="1"/>
</dbReference>
<dbReference type="NCBIfam" id="NF006819">
    <property type="entry name" value="PRK09344.1-1"/>
    <property type="match status" value="1"/>
</dbReference>
<dbReference type="Proteomes" id="UP000303847">
    <property type="component" value="Chromosome"/>
</dbReference>
<evidence type="ECO:0000256" key="10">
    <source>
        <dbReference type="ARBA" id="ARBA00023211"/>
    </source>
</evidence>
<evidence type="ECO:0000256" key="4">
    <source>
        <dbReference type="ARBA" id="ARBA00022432"/>
    </source>
</evidence>
<comment type="subcellular location">
    <subcellularLocation>
        <location evidence="13">Cytoplasm</location>
    </subcellularLocation>
</comment>